<keyword evidence="3" id="KW-1185">Reference proteome</keyword>
<feature type="transmembrane region" description="Helical" evidence="1">
    <location>
        <begin position="52"/>
        <end position="72"/>
    </location>
</feature>
<comment type="caution">
    <text evidence="2">The sequence shown here is derived from an EMBL/GenBank/DDBJ whole genome shotgun (WGS) entry which is preliminary data.</text>
</comment>
<evidence type="ECO:0000313" key="3">
    <source>
        <dbReference type="Proteomes" id="UP000252519"/>
    </source>
</evidence>
<dbReference type="AlphaFoldDB" id="A0A368F7B5"/>
<dbReference type="OrthoDB" id="5788478at2759"/>
<keyword evidence="1" id="KW-0472">Membrane</keyword>
<gene>
    <name evidence="2" type="ORF">ANCCAN_26222</name>
</gene>
<keyword evidence="1" id="KW-1133">Transmembrane helix</keyword>
<evidence type="ECO:0000256" key="1">
    <source>
        <dbReference type="SAM" id="Phobius"/>
    </source>
</evidence>
<reference evidence="2 3" key="1">
    <citation type="submission" date="2014-10" db="EMBL/GenBank/DDBJ databases">
        <title>Draft genome of the hookworm Ancylostoma caninum.</title>
        <authorList>
            <person name="Mitreva M."/>
        </authorList>
    </citation>
    <scope>NUCLEOTIDE SEQUENCE [LARGE SCALE GENOMIC DNA]</scope>
    <source>
        <strain evidence="2 3">Baltimore</strain>
    </source>
</reference>
<keyword evidence="1" id="KW-0812">Transmembrane</keyword>
<evidence type="ECO:0000313" key="2">
    <source>
        <dbReference type="EMBL" id="RCN28041.1"/>
    </source>
</evidence>
<dbReference type="Proteomes" id="UP000252519">
    <property type="component" value="Unassembled WGS sequence"/>
</dbReference>
<dbReference type="EMBL" id="JOJR01003122">
    <property type="protein sequence ID" value="RCN28041.1"/>
    <property type="molecule type" value="Genomic_DNA"/>
</dbReference>
<proteinExistence type="predicted"/>
<organism evidence="2 3">
    <name type="scientific">Ancylostoma caninum</name>
    <name type="common">Dog hookworm</name>
    <dbReference type="NCBI Taxonomy" id="29170"/>
    <lineage>
        <taxon>Eukaryota</taxon>
        <taxon>Metazoa</taxon>
        <taxon>Ecdysozoa</taxon>
        <taxon>Nematoda</taxon>
        <taxon>Chromadorea</taxon>
        <taxon>Rhabditida</taxon>
        <taxon>Rhabditina</taxon>
        <taxon>Rhabditomorpha</taxon>
        <taxon>Strongyloidea</taxon>
        <taxon>Ancylostomatidae</taxon>
        <taxon>Ancylostomatinae</taxon>
        <taxon>Ancylostoma</taxon>
    </lineage>
</organism>
<sequence>MDFFDIRKLTAGQPKDFVATGDGEAAWILLPEYVHPHPNCAQSALPDYSAVAFLPVIMIGAVVLGICGVCQYKKWKHEKKQIAHLNNFYEILEESKFEQHGKMVMLQQNGLDEVCHDRIRRAMLVPPPDSSPFFQPAHKTRAARYDIPQKATTATEIIFHFTNLNAESRKISIDNLSETEIEYIV</sequence>
<protein>
    <submittedName>
        <fullName evidence="2">Uncharacterized protein</fullName>
    </submittedName>
</protein>
<name>A0A368F7B5_ANCCA</name>
<accession>A0A368F7B5</accession>